<organism evidence="1 2">
    <name type="scientific">Melastoma candidum</name>
    <dbReference type="NCBI Taxonomy" id="119954"/>
    <lineage>
        <taxon>Eukaryota</taxon>
        <taxon>Viridiplantae</taxon>
        <taxon>Streptophyta</taxon>
        <taxon>Embryophyta</taxon>
        <taxon>Tracheophyta</taxon>
        <taxon>Spermatophyta</taxon>
        <taxon>Magnoliopsida</taxon>
        <taxon>eudicotyledons</taxon>
        <taxon>Gunneridae</taxon>
        <taxon>Pentapetalae</taxon>
        <taxon>rosids</taxon>
        <taxon>malvids</taxon>
        <taxon>Myrtales</taxon>
        <taxon>Melastomataceae</taxon>
        <taxon>Melastomatoideae</taxon>
        <taxon>Melastomateae</taxon>
        <taxon>Melastoma</taxon>
    </lineage>
</organism>
<comment type="caution">
    <text evidence="1">The sequence shown here is derived from an EMBL/GenBank/DDBJ whole genome shotgun (WGS) entry which is preliminary data.</text>
</comment>
<evidence type="ECO:0000313" key="1">
    <source>
        <dbReference type="EMBL" id="KAI4376275.1"/>
    </source>
</evidence>
<accession>A0ACB9RBH1</accession>
<name>A0ACB9RBH1_9MYRT</name>
<sequence length="131" mass="13683">MAARVGIILTCAFSLFSLILPTLSATDGIATYYGSAPYTGNACYGSKNPYGVWIAAASDKLWDGGKICGQRFKVTCTGPTNAVPHPCTGKSVTITVINYCPGCANTFDLSQEAFATIANPTAGVIKISYEP</sequence>
<proteinExistence type="predicted"/>
<reference evidence="2" key="1">
    <citation type="journal article" date="2023" name="Front. Plant Sci.">
        <title>Chromosomal-level genome assembly of Melastoma candidum provides insights into trichome evolution.</title>
        <authorList>
            <person name="Zhong Y."/>
            <person name="Wu W."/>
            <person name="Sun C."/>
            <person name="Zou P."/>
            <person name="Liu Y."/>
            <person name="Dai S."/>
            <person name="Zhou R."/>
        </authorList>
    </citation>
    <scope>NUCLEOTIDE SEQUENCE [LARGE SCALE GENOMIC DNA]</scope>
</reference>
<keyword evidence="2" id="KW-1185">Reference proteome</keyword>
<dbReference type="Proteomes" id="UP001057402">
    <property type="component" value="Chromosome 4"/>
</dbReference>
<gene>
    <name evidence="1" type="ORF">MLD38_014057</name>
</gene>
<protein>
    <submittedName>
        <fullName evidence="1">Uncharacterized protein</fullName>
    </submittedName>
</protein>
<dbReference type="EMBL" id="CM042883">
    <property type="protein sequence ID" value="KAI4376275.1"/>
    <property type="molecule type" value="Genomic_DNA"/>
</dbReference>
<evidence type="ECO:0000313" key="2">
    <source>
        <dbReference type="Proteomes" id="UP001057402"/>
    </source>
</evidence>